<proteinExistence type="predicted"/>
<dbReference type="AlphaFoldDB" id="A0A4C1U6J4"/>
<dbReference type="OrthoDB" id="5864054at2759"/>
<comment type="caution">
    <text evidence="1">The sequence shown here is derived from an EMBL/GenBank/DDBJ whole genome shotgun (WGS) entry which is preliminary data.</text>
</comment>
<reference evidence="1 2" key="1">
    <citation type="journal article" date="2019" name="Commun. Biol.">
        <title>The bagworm genome reveals a unique fibroin gene that provides high tensile strength.</title>
        <authorList>
            <person name="Kono N."/>
            <person name="Nakamura H."/>
            <person name="Ohtoshi R."/>
            <person name="Tomita M."/>
            <person name="Numata K."/>
            <person name="Arakawa K."/>
        </authorList>
    </citation>
    <scope>NUCLEOTIDE SEQUENCE [LARGE SCALE GENOMIC DNA]</scope>
</reference>
<dbReference type="EMBL" id="BGZK01000134">
    <property type="protein sequence ID" value="GBP21908.1"/>
    <property type="molecule type" value="Genomic_DNA"/>
</dbReference>
<accession>A0A4C1U6J4</accession>
<evidence type="ECO:0000313" key="2">
    <source>
        <dbReference type="Proteomes" id="UP000299102"/>
    </source>
</evidence>
<evidence type="ECO:0000313" key="1">
    <source>
        <dbReference type="EMBL" id="GBP21908.1"/>
    </source>
</evidence>
<organism evidence="1 2">
    <name type="scientific">Eumeta variegata</name>
    <name type="common">Bagworm moth</name>
    <name type="synonym">Eumeta japonica</name>
    <dbReference type="NCBI Taxonomy" id="151549"/>
    <lineage>
        <taxon>Eukaryota</taxon>
        <taxon>Metazoa</taxon>
        <taxon>Ecdysozoa</taxon>
        <taxon>Arthropoda</taxon>
        <taxon>Hexapoda</taxon>
        <taxon>Insecta</taxon>
        <taxon>Pterygota</taxon>
        <taxon>Neoptera</taxon>
        <taxon>Endopterygota</taxon>
        <taxon>Lepidoptera</taxon>
        <taxon>Glossata</taxon>
        <taxon>Ditrysia</taxon>
        <taxon>Tineoidea</taxon>
        <taxon>Psychidae</taxon>
        <taxon>Oiketicinae</taxon>
        <taxon>Eumeta</taxon>
    </lineage>
</organism>
<dbReference type="Proteomes" id="UP000299102">
    <property type="component" value="Unassembled WGS sequence"/>
</dbReference>
<gene>
    <name evidence="1" type="ORF">EVAR_7121_1</name>
</gene>
<name>A0A4C1U6J4_EUMVA</name>
<keyword evidence="2" id="KW-1185">Reference proteome</keyword>
<sequence length="140" mass="15628">MGSYPHLHPQLGAEDSCTPTTTCEAHAAINKSEHRHAVHHFAHTPQESVLRGDCEENPKCGLTRRLHPHRGYDTADTRVRFSPCYCYNPAICFDFPEAAAVACRYIRPSSSEAALLSEVVSNNARPANFTFSMRNRPMES</sequence>
<protein>
    <submittedName>
        <fullName evidence="1">Uncharacterized protein</fullName>
    </submittedName>
</protein>